<protein>
    <recommendedName>
        <fullName evidence="6">ADP-dependent (S)-NAD(P)H-hydrate dehydratase</fullName>
        <ecNumber evidence="6">4.2.1.136</ecNumber>
    </recommendedName>
    <alternativeName>
        <fullName evidence="6">ADP-dependent NAD(P)HX dehydratase</fullName>
    </alternativeName>
</protein>
<dbReference type="Proteomes" id="UP001500326">
    <property type="component" value="Unassembled WGS sequence"/>
</dbReference>
<comment type="caution">
    <text evidence="9">The sequence shown here is derived from an EMBL/GenBank/DDBJ whole genome shotgun (WGS) entry which is preliminary data.</text>
</comment>
<evidence type="ECO:0000256" key="3">
    <source>
        <dbReference type="ARBA" id="ARBA00022857"/>
    </source>
</evidence>
<dbReference type="EMBL" id="BAAAOH010000001">
    <property type="protein sequence ID" value="GAA1985487.1"/>
    <property type="molecule type" value="Genomic_DNA"/>
</dbReference>
<evidence type="ECO:0000256" key="1">
    <source>
        <dbReference type="ARBA" id="ARBA00022741"/>
    </source>
</evidence>
<keyword evidence="4 6" id="KW-0520">NAD</keyword>
<feature type="binding site" evidence="6">
    <location>
        <position position="229"/>
    </location>
    <ligand>
        <name>(6S)-NADPHX</name>
        <dbReference type="ChEBI" id="CHEBI:64076"/>
    </ligand>
</feature>
<keyword evidence="2 6" id="KW-0067">ATP-binding</keyword>
<dbReference type="HAMAP" id="MF_01965">
    <property type="entry name" value="NADHX_dehydratase"/>
    <property type="match status" value="1"/>
</dbReference>
<feature type="domain" description="YjeF C-terminal" evidence="8">
    <location>
        <begin position="6"/>
        <end position="300"/>
    </location>
</feature>
<comment type="function">
    <text evidence="6">Catalyzes the dehydration of the S-form of NAD(P)HX at the expense of ADP, which is converted to AMP. Together with NAD(P)HX epimerase, which catalyzes the epimerization of the S- and R-forms, the enzyme allows the repair of both epimers of NAD(P)HX, a damaged form of NAD(P)H that is a result of enzymatic or heat-dependent hydration.</text>
</comment>
<evidence type="ECO:0000256" key="5">
    <source>
        <dbReference type="ARBA" id="ARBA00023239"/>
    </source>
</evidence>
<feature type="binding site" evidence="6">
    <location>
        <position position="157"/>
    </location>
    <ligand>
        <name>(6S)-NADPHX</name>
        <dbReference type="ChEBI" id="CHEBI:64076"/>
    </ligand>
</feature>
<dbReference type="PANTHER" id="PTHR12592">
    <property type="entry name" value="ATP-DEPENDENT (S)-NAD(P)H-HYDRATE DEHYDRATASE FAMILY MEMBER"/>
    <property type="match status" value="1"/>
</dbReference>
<feature type="region of interest" description="Disordered" evidence="7">
    <location>
        <begin position="94"/>
        <end position="115"/>
    </location>
</feature>
<dbReference type="SUPFAM" id="SSF53613">
    <property type="entry name" value="Ribokinase-like"/>
    <property type="match status" value="1"/>
</dbReference>
<accession>A0ABN2SEY0</accession>
<comment type="similarity">
    <text evidence="6">Belongs to the NnrD/CARKD family.</text>
</comment>
<evidence type="ECO:0000256" key="4">
    <source>
        <dbReference type="ARBA" id="ARBA00023027"/>
    </source>
</evidence>
<evidence type="ECO:0000259" key="8">
    <source>
        <dbReference type="PROSITE" id="PS51383"/>
    </source>
</evidence>
<dbReference type="CDD" id="cd01171">
    <property type="entry name" value="YXKO-related"/>
    <property type="match status" value="1"/>
</dbReference>
<evidence type="ECO:0000256" key="7">
    <source>
        <dbReference type="SAM" id="MobiDB-lite"/>
    </source>
</evidence>
<dbReference type="Pfam" id="PF01256">
    <property type="entry name" value="Carb_kinase"/>
    <property type="match status" value="1"/>
</dbReference>
<reference evidence="9 10" key="1">
    <citation type="journal article" date="2019" name="Int. J. Syst. Evol. Microbiol.">
        <title>The Global Catalogue of Microorganisms (GCM) 10K type strain sequencing project: providing services to taxonomists for standard genome sequencing and annotation.</title>
        <authorList>
            <consortium name="The Broad Institute Genomics Platform"/>
            <consortium name="The Broad Institute Genome Sequencing Center for Infectious Disease"/>
            <person name="Wu L."/>
            <person name="Ma J."/>
        </authorList>
    </citation>
    <scope>NUCLEOTIDE SEQUENCE [LARGE SCALE GENOMIC DNA]</scope>
    <source>
        <strain evidence="9 10">JCM 14902</strain>
    </source>
</reference>
<name>A0ABN2SEY0_9MICO</name>
<comment type="cofactor">
    <cofactor evidence="6">
        <name>Mg(2+)</name>
        <dbReference type="ChEBI" id="CHEBI:18420"/>
    </cofactor>
</comment>
<dbReference type="RefSeq" id="WP_344061104.1">
    <property type="nucleotide sequence ID" value="NZ_BAAAOH010000001.1"/>
</dbReference>
<comment type="caution">
    <text evidence="6">Lacks conserved residue(s) required for the propagation of feature annotation.</text>
</comment>
<evidence type="ECO:0000256" key="2">
    <source>
        <dbReference type="ARBA" id="ARBA00022840"/>
    </source>
</evidence>
<dbReference type="Gene3D" id="3.40.1190.20">
    <property type="match status" value="1"/>
</dbReference>
<keyword evidence="1 6" id="KW-0547">Nucleotide-binding</keyword>
<keyword evidence="3 6" id="KW-0521">NADP</keyword>
<dbReference type="EC" id="4.2.1.136" evidence="6"/>
<evidence type="ECO:0000313" key="10">
    <source>
        <dbReference type="Proteomes" id="UP001500326"/>
    </source>
</evidence>
<dbReference type="InterPro" id="IPR000631">
    <property type="entry name" value="CARKD"/>
</dbReference>
<keyword evidence="5 6" id="KW-0456">Lyase</keyword>
<dbReference type="InterPro" id="IPR029056">
    <property type="entry name" value="Ribokinase-like"/>
</dbReference>
<gene>
    <name evidence="6" type="primary">nnrD</name>
    <name evidence="9" type="ORF">GCM10009777_19330</name>
</gene>
<proteinExistence type="inferred from homology"/>
<keyword evidence="10" id="KW-1185">Reference proteome</keyword>
<comment type="catalytic activity">
    <reaction evidence="6">
        <text>(6S)-NADPHX + ADP = AMP + phosphate + NADPH + H(+)</text>
        <dbReference type="Rhea" id="RHEA:32235"/>
        <dbReference type="ChEBI" id="CHEBI:15378"/>
        <dbReference type="ChEBI" id="CHEBI:43474"/>
        <dbReference type="ChEBI" id="CHEBI:57783"/>
        <dbReference type="ChEBI" id="CHEBI:64076"/>
        <dbReference type="ChEBI" id="CHEBI:456215"/>
        <dbReference type="ChEBI" id="CHEBI:456216"/>
        <dbReference type="EC" id="4.2.1.136"/>
    </reaction>
</comment>
<evidence type="ECO:0000313" key="9">
    <source>
        <dbReference type="EMBL" id="GAA1985487.1"/>
    </source>
</evidence>
<feature type="binding site" evidence="6">
    <location>
        <position position="228"/>
    </location>
    <ligand>
        <name>AMP</name>
        <dbReference type="ChEBI" id="CHEBI:456215"/>
    </ligand>
</feature>
<evidence type="ECO:0000256" key="6">
    <source>
        <dbReference type="HAMAP-Rule" id="MF_01965"/>
    </source>
</evidence>
<feature type="binding site" evidence="6">
    <location>
        <position position="41"/>
    </location>
    <ligand>
        <name>(6S)-NADPHX</name>
        <dbReference type="ChEBI" id="CHEBI:64076"/>
    </ligand>
</feature>
<dbReference type="InterPro" id="IPR017953">
    <property type="entry name" value="Carbohydrate_kinase_pred_CS"/>
</dbReference>
<sequence length="304" mass="29914">MAGSWTLADARGVLRSPTAADDKYSRGVVGFRTGSDAYPGAAVLGVEAAWRAGIGMVRYLGPDRAAQLVLARRPETVTADGRVQAWVIGSGMVPTAPPDADDASPGDSGRVGPTAARSAADTAALRGILSGAQPVIVDAGALDLAVGAHAPRIVTPHAREHARLRELLGLDPASAEDDDGRAAVAAQTAAALGATVVVKGAVTIVAQPDGWATRVTAGTPWLATAGTGDVLAGALGAVVAAAEARREAQGEAHGLGALAATAVWLHGRAATLAAGGLGAAGGPITALDVADALPLAVAEAIAAE</sequence>
<organism evidence="9 10">
    <name type="scientific">Microbacterium pumilum</name>
    <dbReference type="NCBI Taxonomy" id="344165"/>
    <lineage>
        <taxon>Bacteria</taxon>
        <taxon>Bacillati</taxon>
        <taxon>Actinomycetota</taxon>
        <taxon>Actinomycetes</taxon>
        <taxon>Micrococcales</taxon>
        <taxon>Microbacteriaceae</taxon>
        <taxon>Microbacterium</taxon>
    </lineage>
</organism>
<dbReference type="PROSITE" id="PS51383">
    <property type="entry name" value="YJEF_C_3"/>
    <property type="match status" value="1"/>
</dbReference>
<feature type="binding site" evidence="6">
    <location>
        <begin position="199"/>
        <end position="203"/>
    </location>
    <ligand>
        <name>AMP</name>
        <dbReference type="ChEBI" id="CHEBI:456215"/>
    </ligand>
</feature>
<comment type="subunit">
    <text evidence="6">Homotetramer.</text>
</comment>
<comment type="catalytic activity">
    <reaction evidence="6">
        <text>(6S)-NADHX + ADP = AMP + phosphate + NADH + H(+)</text>
        <dbReference type="Rhea" id="RHEA:32223"/>
        <dbReference type="ChEBI" id="CHEBI:15378"/>
        <dbReference type="ChEBI" id="CHEBI:43474"/>
        <dbReference type="ChEBI" id="CHEBI:57945"/>
        <dbReference type="ChEBI" id="CHEBI:64074"/>
        <dbReference type="ChEBI" id="CHEBI:456215"/>
        <dbReference type="ChEBI" id="CHEBI:456216"/>
        <dbReference type="EC" id="4.2.1.136"/>
    </reaction>
</comment>
<dbReference type="PROSITE" id="PS01050">
    <property type="entry name" value="YJEF_C_2"/>
    <property type="match status" value="1"/>
</dbReference>
<dbReference type="PANTHER" id="PTHR12592:SF0">
    <property type="entry name" value="ATP-DEPENDENT (S)-NAD(P)H-HYDRATE DEHYDRATASE"/>
    <property type="match status" value="1"/>
</dbReference>